<dbReference type="Proteomes" id="UP000179227">
    <property type="component" value="Unassembled WGS sequence"/>
</dbReference>
<sequence>MSFKKRIATALVAGSIIGATVLPAAALADTSCEISGNGARSHNTCRITIRHSKRIRQSNSSSITNRVKIWISTGGNDANNNTGGDVSITTGDADVEVNITNEVNQNN</sequence>
<evidence type="ECO:0000256" key="1">
    <source>
        <dbReference type="SAM" id="SignalP"/>
    </source>
</evidence>
<dbReference type="STRING" id="1797729.A3A60_02915"/>
<proteinExistence type="predicted"/>
<dbReference type="EMBL" id="MFBS01000008">
    <property type="protein sequence ID" value="OGE10623.1"/>
    <property type="molecule type" value="Genomic_DNA"/>
</dbReference>
<reference evidence="2 3" key="1">
    <citation type="journal article" date="2016" name="Nat. Commun.">
        <title>Thousands of microbial genomes shed light on interconnected biogeochemical processes in an aquifer system.</title>
        <authorList>
            <person name="Anantharaman K."/>
            <person name="Brown C.T."/>
            <person name="Hug L.A."/>
            <person name="Sharon I."/>
            <person name="Castelle C.J."/>
            <person name="Probst A.J."/>
            <person name="Thomas B.C."/>
            <person name="Singh A."/>
            <person name="Wilkins M.J."/>
            <person name="Karaoz U."/>
            <person name="Brodie E.L."/>
            <person name="Williams K.H."/>
            <person name="Hubbard S.S."/>
            <person name="Banfield J.F."/>
        </authorList>
    </citation>
    <scope>NUCLEOTIDE SEQUENCE [LARGE SCALE GENOMIC DNA]</scope>
</reference>
<feature type="chain" id="PRO_5009518850" evidence="1">
    <location>
        <begin position="25"/>
        <end position="107"/>
    </location>
</feature>
<evidence type="ECO:0000313" key="2">
    <source>
        <dbReference type="EMBL" id="OGE10623.1"/>
    </source>
</evidence>
<feature type="signal peptide" evidence="1">
    <location>
        <begin position="1"/>
        <end position="24"/>
    </location>
</feature>
<accession>A0A1F5I2M4</accession>
<evidence type="ECO:0000313" key="3">
    <source>
        <dbReference type="Proteomes" id="UP000179227"/>
    </source>
</evidence>
<name>A0A1F5I2M4_9BACT</name>
<gene>
    <name evidence="2" type="ORF">A3A60_02915</name>
</gene>
<organism evidence="2 3">
    <name type="scientific">Candidatus Curtissbacteria bacterium RIFCSPLOWO2_01_FULL_42_26</name>
    <dbReference type="NCBI Taxonomy" id="1797729"/>
    <lineage>
        <taxon>Bacteria</taxon>
        <taxon>Candidatus Curtissiibacteriota</taxon>
    </lineage>
</organism>
<dbReference type="AlphaFoldDB" id="A0A1F5I2M4"/>
<comment type="caution">
    <text evidence="2">The sequence shown here is derived from an EMBL/GenBank/DDBJ whole genome shotgun (WGS) entry which is preliminary data.</text>
</comment>
<keyword evidence="1" id="KW-0732">Signal</keyword>
<protein>
    <submittedName>
        <fullName evidence="2">Uncharacterized protein</fullName>
    </submittedName>
</protein>